<comment type="similarity">
    <text evidence="4">Belongs to the PNP/MTAP phosphorylase family. MTAP subfamily.</text>
</comment>
<feature type="binding site" evidence="4">
    <location>
        <position position="25"/>
    </location>
    <ligand>
        <name>phosphate</name>
        <dbReference type="ChEBI" id="CHEBI:43474"/>
    </ligand>
</feature>
<comment type="pathway">
    <text evidence="4">Amino-acid biosynthesis; L-methionine biosynthesis via salvage pathway; S-methyl-5-thio-alpha-D-ribose 1-phosphate from S-methyl-5'-thioadenosine (phosphorylase route): step 1/1.</text>
</comment>
<protein>
    <recommendedName>
        <fullName evidence="4">S-methyl-5'-thioadenosine phosphorylase</fullName>
        <ecNumber evidence="4">2.4.2.28</ecNumber>
    </recommendedName>
    <alternativeName>
        <fullName evidence="4">5'-methylthioadenosine phosphorylase</fullName>
        <shortName evidence="4">MTA phosphorylase</shortName>
        <shortName evidence="4">MTAP</shortName>
    </alternativeName>
</protein>
<evidence type="ECO:0000256" key="2">
    <source>
        <dbReference type="ARBA" id="ARBA00022679"/>
    </source>
</evidence>
<dbReference type="SUPFAM" id="SSF53167">
    <property type="entry name" value="Purine and uridine phosphorylases"/>
    <property type="match status" value="1"/>
</dbReference>
<dbReference type="InterPro" id="IPR010044">
    <property type="entry name" value="MTAP"/>
</dbReference>
<dbReference type="UniPathway" id="UPA00904">
    <property type="reaction ID" value="UER00873"/>
</dbReference>
<name>A0A2P7N1Y8_9CYAN</name>
<comment type="subunit">
    <text evidence="4">Homohexamer. Dimer of a homotrimer.</text>
</comment>
<evidence type="ECO:0000256" key="4">
    <source>
        <dbReference type="HAMAP-Rule" id="MF_01963"/>
    </source>
</evidence>
<dbReference type="CDD" id="cd09010">
    <property type="entry name" value="MTAP_SsMTAPII_like_MTIP"/>
    <property type="match status" value="1"/>
</dbReference>
<dbReference type="PANTHER" id="PTHR42679:SF2">
    <property type="entry name" value="S-METHYL-5'-THIOADENOSINE PHOSPHORYLASE"/>
    <property type="match status" value="1"/>
</dbReference>
<dbReference type="InterPro" id="IPR000845">
    <property type="entry name" value="Nucleoside_phosphorylase_d"/>
</dbReference>
<dbReference type="GO" id="GO:0006166">
    <property type="term" value="P:purine ribonucleoside salvage"/>
    <property type="evidence" value="ECO:0007669"/>
    <property type="project" value="UniProtKB-KW"/>
</dbReference>
<dbReference type="Gene3D" id="3.40.50.1580">
    <property type="entry name" value="Nucleoside phosphorylase domain"/>
    <property type="match status" value="1"/>
</dbReference>
<dbReference type="Pfam" id="PF01048">
    <property type="entry name" value="PNP_UDP_1"/>
    <property type="match status" value="1"/>
</dbReference>
<feature type="site" description="Important for substrate specificity" evidence="4">
    <location>
        <position position="183"/>
    </location>
</feature>
<evidence type="ECO:0000256" key="3">
    <source>
        <dbReference type="ARBA" id="ARBA00022726"/>
    </source>
</evidence>
<feature type="binding site" evidence="4">
    <location>
        <begin position="100"/>
        <end position="101"/>
    </location>
    <ligand>
        <name>phosphate</name>
        <dbReference type="ChEBI" id="CHEBI:43474"/>
    </ligand>
</feature>
<dbReference type="PANTHER" id="PTHR42679">
    <property type="entry name" value="S-METHYL-5'-THIOADENOSINE PHOSPHORYLASE"/>
    <property type="match status" value="1"/>
</dbReference>
<feature type="domain" description="Nucleoside phosphorylase" evidence="5">
    <location>
        <begin position="18"/>
        <end position="257"/>
    </location>
</feature>
<feature type="binding site" evidence="4">
    <location>
        <begin position="67"/>
        <end position="68"/>
    </location>
    <ligand>
        <name>phosphate</name>
        <dbReference type="ChEBI" id="CHEBI:43474"/>
    </ligand>
</feature>
<comment type="catalytic activity">
    <reaction evidence="4">
        <text>S-methyl-5'-thioadenosine + phosphate = 5-(methylsulfanyl)-alpha-D-ribose 1-phosphate + adenine</text>
        <dbReference type="Rhea" id="RHEA:11852"/>
        <dbReference type="ChEBI" id="CHEBI:16708"/>
        <dbReference type="ChEBI" id="CHEBI:17509"/>
        <dbReference type="ChEBI" id="CHEBI:43474"/>
        <dbReference type="ChEBI" id="CHEBI:58533"/>
        <dbReference type="EC" id="2.4.2.28"/>
    </reaction>
</comment>
<feature type="binding site" evidence="4">
    <location>
        <position position="201"/>
    </location>
    <ligand>
        <name>substrate</name>
    </ligand>
</feature>
<comment type="caution">
    <text evidence="6">The sequence shown here is derived from an EMBL/GenBank/DDBJ whole genome shotgun (WGS) entry which is preliminary data.</text>
</comment>
<organism evidence="6 7">
    <name type="scientific">Cyanobium usitatum str. Tous</name>
    <dbReference type="NCBI Taxonomy" id="2116684"/>
    <lineage>
        <taxon>Bacteria</taxon>
        <taxon>Bacillati</taxon>
        <taxon>Cyanobacteriota</taxon>
        <taxon>Cyanophyceae</taxon>
        <taxon>Synechococcales</taxon>
        <taxon>Prochlorococcaceae</taxon>
        <taxon>Cyanobium</taxon>
    </lineage>
</organism>
<comment type="function">
    <text evidence="4">Catalyzes the reversible phosphorylation of S-methyl-5'-thioadenosine (MTA) to adenine and 5-methylthioribose-1-phosphate. Involved in the breakdown of MTA, a major by-product of polyamine biosynthesis. Responsible for the first step in the methionine salvage pathway after MTA has been generated from S-adenosylmethionine. Has broad substrate specificity with 6-aminopurine nucleosides as preferred substrates.</text>
</comment>
<dbReference type="EC" id="2.4.2.28" evidence="4"/>
<dbReference type="GO" id="GO:0019509">
    <property type="term" value="P:L-methionine salvage from methylthioadenosine"/>
    <property type="evidence" value="ECO:0007669"/>
    <property type="project" value="UniProtKB-UniRule"/>
</dbReference>
<proteinExistence type="inferred from homology"/>
<reference evidence="6 7" key="1">
    <citation type="journal article" date="2018" name="Environ. Microbiol.">
        <title>Ecological and genomic features of two widespread freshwater picocyanobacteria.</title>
        <authorList>
            <person name="Cabello-Yeves P.J."/>
            <person name="Picazo A."/>
            <person name="Camacho A."/>
            <person name="Callieri C."/>
            <person name="Rosselli R."/>
            <person name="Roda-Garcia J.J."/>
            <person name="Coutinho F.H."/>
            <person name="Rodriguez-Valera F."/>
        </authorList>
    </citation>
    <scope>NUCLEOTIDE SEQUENCE [LARGE SCALE GENOMIC DNA]</scope>
    <source>
        <strain evidence="6 7">Tous</strain>
    </source>
</reference>
<keyword evidence="7" id="KW-1185">Reference proteome</keyword>
<evidence type="ECO:0000259" key="5">
    <source>
        <dbReference type="Pfam" id="PF01048"/>
    </source>
</evidence>
<keyword evidence="3 4" id="KW-0660">Purine salvage</keyword>
<dbReference type="RefSeq" id="WP_106501652.1">
    <property type="nucleotide sequence ID" value="NZ_PXXO01000001.1"/>
</dbReference>
<dbReference type="FunFam" id="3.40.50.1580:FF:000012">
    <property type="entry name" value="Probable 6-oxopurine nucleoside phosphorylase"/>
    <property type="match status" value="1"/>
</dbReference>
<dbReference type="Proteomes" id="UP000243002">
    <property type="component" value="Unassembled WGS sequence"/>
</dbReference>
<feature type="site" description="Important for substrate specificity" evidence="4">
    <location>
        <position position="238"/>
    </location>
</feature>
<dbReference type="AlphaFoldDB" id="A0A2P7N1Y8"/>
<sequence length="307" mass="33899">MSSPTPNSPNGIDLSRARLGILGGSGLYAMEGLEDIQELTIETPYGAPSDALRLGRIGDLEVVFLARHGRHHSHTPTEVPYQANLWALRSLGVRWILSLSAVGSLQEQVRPLDMLVPDQFIDRTQQRPLTLFGEGLVAHVAFAEPFCPALSRLLGDVAESLMPEGRKLHRGGTYLCMEGPAFSTRAESELYRSWDCQVIGMTNHTEARLAREAEIAYATLAMVTDYDCWHQEHASVTVEMVIANLQANASLAQQIVRLAAQRVEAQRPSSSAHQALRHALMTPKEHVPAATRRKLELFTAPYWGPFS</sequence>
<evidence type="ECO:0000256" key="1">
    <source>
        <dbReference type="ARBA" id="ARBA00022676"/>
    </source>
</evidence>
<evidence type="ECO:0000313" key="7">
    <source>
        <dbReference type="Proteomes" id="UP000243002"/>
    </source>
</evidence>
<keyword evidence="2 4" id="KW-0808">Transferase</keyword>
<keyword evidence="1 4" id="KW-0328">Glycosyltransferase</keyword>
<evidence type="ECO:0000313" key="6">
    <source>
        <dbReference type="EMBL" id="PSJ07466.1"/>
    </source>
</evidence>
<feature type="binding site" evidence="4">
    <location>
        <begin position="225"/>
        <end position="227"/>
    </location>
    <ligand>
        <name>substrate</name>
    </ligand>
</feature>
<feature type="binding site" evidence="4">
    <location>
        <position position="202"/>
    </location>
    <ligand>
        <name>phosphate</name>
        <dbReference type="ChEBI" id="CHEBI:43474"/>
    </ligand>
</feature>
<dbReference type="HAMAP" id="MF_01963">
    <property type="entry name" value="MTAP"/>
    <property type="match status" value="1"/>
</dbReference>
<dbReference type="GO" id="GO:0017061">
    <property type="term" value="F:S-methyl-5-thioadenosine phosphorylase activity"/>
    <property type="evidence" value="ECO:0007669"/>
    <property type="project" value="UniProtKB-UniRule"/>
</dbReference>
<dbReference type="GO" id="GO:0005829">
    <property type="term" value="C:cytosol"/>
    <property type="evidence" value="ECO:0007669"/>
    <property type="project" value="TreeGrafter"/>
</dbReference>
<accession>A0A2P7N1Y8</accession>
<dbReference type="EMBL" id="PXXO01000001">
    <property type="protein sequence ID" value="PSJ07466.1"/>
    <property type="molecule type" value="Genomic_DNA"/>
</dbReference>
<gene>
    <name evidence="4 6" type="primary">mtnP</name>
    <name evidence="6" type="ORF">C7K55_01780</name>
</gene>
<dbReference type="OrthoDB" id="1523230at2"/>
<dbReference type="NCBIfam" id="TIGR01694">
    <property type="entry name" value="MTAP"/>
    <property type="match status" value="1"/>
</dbReference>
<dbReference type="InterPro" id="IPR035994">
    <property type="entry name" value="Nucleoside_phosphorylase_sf"/>
</dbReference>